<dbReference type="AlphaFoldDB" id="G2KLI6"/>
<feature type="chain" id="PRO_5003432794" description="DUF4402 domain-containing protein" evidence="1">
    <location>
        <begin position="28"/>
        <end position="174"/>
    </location>
</feature>
<dbReference type="KEGG" id="mai:MICA_479"/>
<evidence type="ECO:0000256" key="1">
    <source>
        <dbReference type="SAM" id="SignalP"/>
    </source>
</evidence>
<reference evidence="2 3" key="1">
    <citation type="journal article" date="2011" name="BMC Genomics">
        <title>Genomic insights into an obligate epibiotic bacterial predator: Micavibrio aeruginosavorus ARL-13.</title>
        <authorList>
            <person name="Wang Z."/>
            <person name="Kadouri D."/>
            <person name="Wu M."/>
        </authorList>
    </citation>
    <scope>NUCLEOTIDE SEQUENCE [LARGE SCALE GENOMIC DNA]</scope>
    <source>
        <strain evidence="2 3">ARL-13</strain>
    </source>
</reference>
<name>G2KLI6_MICAA</name>
<dbReference type="HOGENOM" id="CLU_1538319_0_0_5"/>
<dbReference type="Pfam" id="PF14352">
    <property type="entry name" value="DUF4402"/>
    <property type="match status" value="1"/>
</dbReference>
<organism evidence="2 3">
    <name type="scientific">Micavibrio aeruginosavorus (strain ARL-13)</name>
    <dbReference type="NCBI Taxonomy" id="856793"/>
    <lineage>
        <taxon>Bacteria</taxon>
        <taxon>Pseudomonadati</taxon>
        <taxon>Bdellovibrionota</taxon>
        <taxon>Bdellovibrionia</taxon>
        <taxon>Bdellovibrionales</taxon>
        <taxon>Pseudobdellovibrionaceae</taxon>
        <taxon>Micavibrio</taxon>
    </lineage>
</organism>
<sequence>MKMIKILMLGAAVAVIGSGIVMQKADAATDALDVEARILNAVTINCTDELNFGYLAVGEAGTVTIDTADGRTSTNANLIIPGGTIQSGSCDVTGDNTVVMEITGTPGTITDGTDTLTVNNFTFDDPVGAPGAGPYATTGTGAAVAVTIGADLVVAGTEAAGSYTGTVDITADYQ</sequence>
<evidence type="ECO:0000313" key="3">
    <source>
        <dbReference type="Proteomes" id="UP000009286"/>
    </source>
</evidence>
<dbReference type="OrthoDB" id="8909503at2"/>
<accession>G2KLI6</accession>
<proteinExistence type="predicted"/>
<dbReference type="InterPro" id="IPR025514">
    <property type="entry name" value="DUF4402"/>
</dbReference>
<protein>
    <recommendedName>
        <fullName evidence="4">DUF4402 domain-containing protein</fullName>
    </recommendedName>
</protein>
<dbReference type="EMBL" id="CP002382">
    <property type="protein sequence ID" value="AEP08816.1"/>
    <property type="molecule type" value="Genomic_DNA"/>
</dbReference>
<feature type="signal peptide" evidence="1">
    <location>
        <begin position="1"/>
        <end position="27"/>
    </location>
</feature>
<evidence type="ECO:0000313" key="2">
    <source>
        <dbReference type="EMBL" id="AEP08816.1"/>
    </source>
</evidence>
<keyword evidence="1" id="KW-0732">Signal</keyword>
<dbReference type="RefSeq" id="WP_014102039.1">
    <property type="nucleotide sequence ID" value="NC_016026.1"/>
</dbReference>
<gene>
    <name evidence="2" type="ordered locus">MICA_479</name>
</gene>
<keyword evidence="3" id="KW-1185">Reference proteome</keyword>
<evidence type="ECO:0008006" key="4">
    <source>
        <dbReference type="Google" id="ProtNLM"/>
    </source>
</evidence>
<dbReference type="Proteomes" id="UP000009286">
    <property type="component" value="Chromosome"/>
</dbReference>